<name>A0AC61D9F2_9FIRM</name>
<reference evidence="1" key="1">
    <citation type="submission" date="2017-10" db="EMBL/GenBank/DDBJ databases">
        <title>Genome sequence of cellulolytic Lachnospiraceae bacterium XHS1971 isolated from hotspring sediment.</title>
        <authorList>
            <person name="Vasudevan G."/>
            <person name="Joshi A.J."/>
            <person name="Hivarkar S."/>
            <person name="Lanjekar V.B."/>
            <person name="Dhakephalkar P.K."/>
            <person name="Dagar S."/>
        </authorList>
    </citation>
    <scope>NUCLEOTIDE SEQUENCE</scope>
    <source>
        <strain evidence="1">XHS1971</strain>
    </source>
</reference>
<sequence length="168" mass="19540">MNDRVRFLRKNFKKTQKEFGEIIGLKQTSIADIEKGKVNITDRTVKLICSEFNVNEEWLRTGEGAMFNETTTMTLDEYAQKNNLSPLELDIMKAYMDIDRDTRLKFLSQIKNIFFKHATHDNEIAATVTYEAPSVYPDIEEELERYRIELEAEKKGKILSALEGQKHA</sequence>
<protein>
    <submittedName>
        <fullName evidence="1">Cro/Cl family transcriptional regulator</fullName>
    </submittedName>
</protein>
<keyword evidence="2" id="KW-1185">Reference proteome</keyword>
<dbReference type="EMBL" id="PEDL01000041">
    <property type="protein sequence ID" value="PHV69232.1"/>
    <property type="molecule type" value="Genomic_DNA"/>
</dbReference>
<comment type="caution">
    <text evidence="1">The sequence shown here is derived from an EMBL/GenBank/DDBJ whole genome shotgun (WGS) entry which is preliminary data.</text>
</comment>
<organism evidence="1 2">
    <name type="scientific">Sporanaerobium hydrogeniformans</name>
    <dbReference type="NCBI Taxonomy" id="3072179"/>
    <lineage>
        <taxon>Bacteria</taxon>
        <taxon>Bacillati</taxon>
        <taxon>Bacillota</taxon>
        <taxon>Clostridia</taxon>
        <taxon>Lachnospirales</taxon>
        <taxon>Lachnospiraceae</taxon>
        <taxon>Sporanaerobium</taxon>
    </lineage>
</organism>
<proteinExistence type="predicted"/>
<evidence type="ECO:0000313" key="2">
    <source>
        <dbReference type="Proteomes" id="UP000224460"/>
    </source>
</evidence>
<evidence type="ECO:0000313" key="1">
    <source>
        <dbReference type="EMBL" id="PHV69232.1"/>
    </source>
</evidence>
<gene>
    <name evidence="1" type="ORF">CS063_16965</name>
</gene>
<dbReference type="Proteomes" id="UP000224460">
    <property type="component" value="Unassembled WGS sequence"/>
</dbReference>
<accession>A0AC61D9F2</accession>